<evidence type="ECO:0000256" key="10">
    <source>
        <dbReference type="SAM" id="MobiDB-lite"/>
    </source>
</evidence>
<keyword evidence="5" id="KW-0805">Transcription regulation</keyword>
<keyword evidence="4" id="KW-0862">Zinc</keyword>
<keyword evidence="2" id="KW-0479">Metal-binding</keyword>
<comment type="caution">
    <text evidence="12">The sequence shown here is derived from an EMBL/GenBank/DDBJ whole genome shotgun (WGS) entry which is preliminary data.</text>
</comment>
<feature type="compositionally biased region" description="Polar residues" evidence="10">
    <location>
        <begin position="52"/>
        <end position="66"/>
    </location>
</feature>
<feature type="compositionally biased region" description="Basic residues" evidence="10">
    <location>
        <begin position="145"/>
        <end position="154"/>
    </location>
</feature>
<reference evidence="13" key="1">
    <citation type="submission" date="2024-07" db="EMBL/GenBank/DDBJ databases">
        <title>Two chromosome-level genome assemblies of Korean endemic species Abeliophyllum distichum and Forsythia ovata (Oleaceae).</title>
        <authorList>
            <person name="Jang H."/>
        </authorList>
    </citation>
    <scope>NUCLEOTIDE SEQUENCE [LARGE SCALE GENOMIC DNA]</scope>
</reference>
<dbReference type="PANTHER" id="PTHR45658:SF41">
    <property type="entry name" value="GATA TRANSCRIPTION FACTOR 3"/>
    <property type="match status" value="1"/>
</dbReference>
<dbReference type="InterPro" id="IPR051140">
    <property type="entry name" value="GATA_TF"/>
</dbReference>
<dbReference type="PROSITE" id="PS50114">
    <property type="entry name" value="GATA_ZN_FINGER_2"/>
    <property type="match status" value="1"/>
</dbReference>
<dbReference type="SMART" id="SM00401">
    <property type="entry name" value="ZnF_GATA"/>
    <property type="match status" value="1"/>
</dbReference>
<evidence type="ECO:0000256" key="8">
    <source>
        <dbReference type="ARBA" id="ARBA00023163"/>
    </source>
</evidence>
<feature type="domain" description="GATA-type" evidence="11">
    <location>
        <begin position="209"/>
        <end position="242"/>
    </location>
</feature>
<dbReference type="Gene3D" id="3.30.50.10">
    <property type="entry name" value="Erythroid Transcription Factor GATA-1, subunit A"/>
    <property type="match status" value="1"/>
</dbReference>
<keyword evidence="8" id="KW-0804">Transcription</keyword>
<evidence type="ECO:0000256" key="7">
    <source>
        <dbReference type="ARBA" id="ARBA00023159"/>
    </source>
</evidence>
<evidence type="ECO:0000256" key="5">
    <source>
        <dbReference type="ARBA" id="ARBA00023015"/>
    </source>
</evidence>
<feature type="region of interest" description="Disordered" evidence="10">
    <location>
        <begin position="140"/>
        <end position="179"/>
    </location>
</feature>
<dbReference type="AlphaFoldDB" id="A0ABD1X294"/>
<dbReference type="PROSITE" id="PS00344">
    <property type="entry name" value="GATA_ZN_FINGER_1"/>
    <property type="match status" value="1"/>
</dbReference>
<evidence type="ECO:0000256" key="9">
    <source>
        <dbReference type="PROSITE-ProRule" id="PRU00094"/>
    </source>
</evidence>
<dbReference type="EMBL" id="JBFOLJ010000001">
    <property type="protein sequence ID" value="KAL2555902.1"/>
    <property type="molecule type" value="Genomic_DNA"/>
</dbReference>
<evidence type="ECO:0000256" key="3">
    <source>
        <dbReference type="ARBA" id="ARBA00022771"/>
    </source>
</evidence>
<accession>A0ABD1X294</accession>
<feature type="compositionally biased region" description="Low complexity" evidence="10">
    <location>
        <begin position="158"/>
        <end position="177"/>
    </location>
</feature>
<keyword evidence="3 9" id="KW-0863">Zinc-finger</keyword>
<evidence type="ECO:0000313" key="12">
    <source>
        <dbReference type="EMBL" id="KAL2555902.1"/>
    </source>
</evidence>
<sequence length="262" mass="29676">MGSKSKPRRYFSPYFPLKHPMEKIPSNRSTPLAHLQLAVVMESPHPERPFYNSDSEGYTPHTPQDTRTYDNNKDMQSRKNRRYITSESRVVLEWLSQFVDDSTSGLSLVCPTGSLAEKTRELDGSIPIVQKTWVPCFPAPVPGKTRSKQSKQNRRNWSLTSSSVSTTSSSSSYGSSTDPVQDTYCFSSVENQLTKKQKRKSAAETGSFSQTVRRCTHCHVQKTPQWRAGLFGPKTLCNACGVRVFPKSEKQRLFFFNYILLG</sequence>
<feature type="compositionally biased region" description="Basic and acidic residues" evidence="10">
    <location>
        <begin position="67"/>
        <end position="77"/>
    </location>
</feature>
<dbReference type="InterPro" id="IPR013088">
    <property type="entry name" value="Znf_NHR/GATA"/>
</dbReference>
<evidence type="ECO:0000313" key="13">
    <source>
        <dbReference type="Proteomes" id="UP001604277"/>
    </source>
</evidence>
<dbReference type="CDD" id="cd00202">
    <property type="entry name" value="ZnF_GATA"/>
    <property type="match status" value="1"/>
</dbReference>
<proteinExistence type="inferred from homology"/>
<comment type="similarity">
    <text evidence="1">Belongs to the type IV zinc-finger family. Class A subfamily.</text>
</comment>
<dbReference type="Proteomes" id="UP001604277">
    <property type="component" value="Unassembled WGS sequence"/>
</dbReference>
<dbReference type="SUPFAM" id="SSF57716">
    <property type="entry name" value="Glucocorticoid receptor-like (DNA-binding domain)"/>
    <property type="match status" value="1"/>
</dbReference>
<dbReference type="GO" id="GO:0008270">
    <property type="term" value="F:zinc ion binding"/>
    <property type="evidence" value="ECO:0007669"/>
    <property type="project" value="UniProtKB-KW"/>
</dbReference>
<dbReference type="GO" id="GO:0003677">
    <property type="term" value="F:DNA binding"/>
    <property type="evidence" value="ECO:0007669"/>
    <property type="project" value="UniProtKB-KW"/>
</dbReference>
<keyword evidence="7" id="KW-0010">Activator</keyword>
<evidence type="ECO:0000256" key="1">
    <source>
        <dbReference type="ARBA" id="ARBA00005694"/>
    </source>
</evidence>
<evidence type="ECO:0000256" key="6">
    <source>
        <dbReference type="ARBA" id="ARBA00023125"/>
    </source>
</evidence>
<evidence type="ECO:0000259" key="11">
    <source>
        <dbReference type="PROSITE" id="PS50114"/>
    </source>
</evidence>
<keyword evidence="13" id="KW-1185">Reference proteome</keyword>
<evidence type="ECO:0000256" key="2">
    <source>
        <dbReference type="ARBA" id="ARBA00022723"/>
    </source>
</evidence>
<dbReference type="Pfam" id="PF00320">
    <property type="entry name" value="GATA"/>
    <property type="match status" value="1"/>
</dbReference>
<organism evidence="12 13">
    <name type="scientific">Forsythia ovata</name>
    <dbReference type="NCBI Taxonomy" id="205694"/>
    <lineage>
        <taxon>Eukaryota</taxon>
        <taxon>Viridiplantae</taxon>
        <taxon>Streptophyta</taxon>
        <taxon>Embryophyta</taxon>
        <taxon>Tracheophyta</taxon>
        <taxon>Spermatophyta</taxon>
        <taxon>Magnoliopsida</taxon>
        <taxon>eudicotyledons</taxon>
        <taxon>Gunneridae</taxon>
        <taxon>Pentapetalae</taxon>
        <taxon>asterids</taxon>
        <taxon>lamiids</taxon>
        <taxon>Lamiales</taxon>
        <taxon>Oleaceae</taxon>
        <taxon>Forsythieae</taxon>
        <taxon>Forsythia</taxon>
    </lineage>
</organism>
<dbReference type="InterPro" id="IPR000679">
    <property type="entry name" value="Znf_GATA"/>
</dbReference>
<name>A0ABD1X294_9LAMI</name>
<feature type="region of interest" description="Disordered" evidence="10">
    <location>
        <begin position="45"/>
        <end position="78"/>
    </location>
</feature>
<protein>
    <submittedName>
        <fullName evidence="12">GATA transcription factor 5-like</fullName>
    </submittedName>
</protein>
<gene>
    <name evidence="12" type="ORF">Fot_00641</name>
</gene>
<dbReference type="PANTHER" id="PTHR45658">
    <property type="entry name" value="GATA TRANSCRIPTION FACTOR"/>
    <property type="match status" value="1"/>
</dbReference>
<keyword evidence="6" id="KW-0238">DNA-binding</keyword>
<evidence type="ECO:0000256" key="4">
    <source>
        <dbReference type="ARBA" id="ARBA00022833"/>
    </source>
</evidence>